<evidence type="ECO:0000313" key="2">
    <source>
        <dbReference type="EMBL" id="RCI10245.1"/>
    </source>
</evidence>
<dbReference type="CDD" id="cd02231">
    <property type="entry name" value="cupin_BLL6423-like"/>
    <property type="match status" value="1"/>
</dbReference>
<dbReference type="OrthoDB" id="5840532at2759"/>
<dbReference type="InterPro" id="IPR047142">
    <property type="entry name" value="OryJ/VirC-like"/>
</dbReference>
<proteinExistence type="predicted"/>
<dbReference type="Gene3D" id="2.60.120.10">
    <property type="entry name" value="Jelly Rolls"/>
    <property type="match status" value="1"/>
</dbReference>
<dbReference type="PANTHER" id="PTHR36156:SF2">
    <property type="entry name" value="CUPIN TYPE-2 DOMAIN-CONTAINING PROTEIN"/>
    <property type="match status" value="1"/>
</dbReference>
<dbReference type="EMBL" id="LKCN02000013">
    <property type="protein sequence ID" value="RCI10245.1"/>
    <property type="molecule type" value="Genomic_DNA"/>
</dbReference>
<dbReference type="PANTHER" id="PTHR36156">
    <property type="entry name" value="SLR2101 PROTEIN"/>
    <property type="match status" value="1"/>
</dbReference>
<dbReference type="InterPro" id="IPR014710">
    <property type="entry name" value="RmlC-like_jellyroll"/>
</dbReference>
<feature type="compositionally biased region" description="Basic and acidic residues" evidence="1">
    <location>
        <begin position="377"/>
        <end position="392"/>
    </location>
</feature>
<feature type="compositionally biased region" description="Polar residues" evidence="1">
    <location>
        <begin position="393"/>
        <end position="410"/>
    </location>
</feature>
<sequence>MDMSTTTTTTTTTTTEFSARNIQYLLIHACPWLATGLFLARGTNPLWKPTWNRGAPYGVSRRSEANDGFTRQKLLYAASLGVCIHVEISSRVEDRGPCSEHSESYHDKESSMNQIDWAKKELMKLKLKLEVETGSFAFLWLKLSRDETRTGGRDEKTTICSRRGHEPRTYGDNMGFGGPVAVRASHQAIFTKSRAGAPTTYSQGSLAVDDIYGEKHFTITHLVDDDGPISDDDAGARAVQTGAANPGGTVCRVVDFAPRHECATRRGENLDYAVVIEGSIVLTLESGQETRLERGDVAVQRATSHLWRNPSGTEWARMFRPWWLVVAGFDLSSKSARPSSVQLSTDQVFSSARLLTRRSSWLGRAGLHKFCSVTGKMREREKRAKKGQEGERQNQPIMTKPNSATAHDMR</sequence>
<organism evidence="2 3">
    <name type="scientific">Ophiocordyceps polyrhachis-furcata BCC 54312</name>
    <dbReference type="NCBI Taxonomy" id="1330021"/>
    <lineage>
        <taxon>Eukaryota</taxon>
        <taxon>Fungi</taxon>
        <taxon>Dikarya</taxon>
        <taxon>Ascomycota</taxon>
        <taxon>Pezizomycotina</taxon>
        <taxon>Sordariomycetes</taxon>
        <taxon>Hypocreomycetidae</taxon>
        <taxon>Hypocreales</taxon>
        <taxon>Ophiocordycipitaceae</taxon>
        <taxon>Ophiocordyceps</taxon>
    </lineage>
</organism>
<dbReference type="InterPro" id="IPR011051">
    <property type="entry name" value="RmlC_Cupin_sf"/>
</dbReference>
<name>A0A367L747_9HYPO</name>
<dbReference type="AlphaFoldDB" id="A0A367L747"/>
<feature type="region of interest" description="Disordered" evidence="1">
    <location>
        <begin position="377"/>
        <end position="410"/>
    </location>
</feature>
<comment type="caution">
    <text evidence="2">The sequence shown here is derived from an EMBL/GenBank/DDBJ whole genome shotgun (WGS) entry which is preliminary data.</text>
</comment>
<dbReference type="Proteomes" id="UP000253664">
    <property type="component" value="Unassembled WGS sequence"/>
</dbReference>
<reference evidence="2 3" key="1">
    <citation type="journal article" date="2015" name="BMC Genomics">
        <title>Insights from the genome of Ophiocordyceps polyrhachis-furcata to pathogenicity and host specificity in insect fungi.</title>
        <authorList>
            <person name="Wichadakul D."/>
            <person name="Kobmoo N."/>
            <person name="Ingsriswang S."/>
            <person name="Tangphatsornruang S."/>
            <person name="Chantasingh D."/>
            <person name="Luangsa-ard J.J."/>
            <person name="Eurwilaichitr L."/>
        </authorList>
    </citation>
    <scope>NUCLEOTIDE SEQUENCE [LARGE SCALE GENOMIC DNA]</scope>
    <source>
        <strain evidence="2 3">BCC 54312</strain>
    </source>
</reference>
<accession>A0A367L747</accession>
<evidence type="ECO:0000256" key="1">
    <source>
        <dbReference type="SAM" id="MobiDB-lite"/>
    </source>
</evidence>
<keyword evidence="3" id="KW-1185">Reference proteome</keyword>
<dbReference type="SUPFAM" id="SSF51182">
    <property type="entry name" value="RmlC-like cupins"/>
    <property type="match status" value="1"/>
</dbReference>
<evidence type="ECO:0000313" key="3">
    <source>
        <dbReference type="Proteomes" id="UP000253664"/>
    </source>
</evidence>
<protein>
    <submittedName>
        <fullName evidence="2">Uncharacterized protein</fullName>
    </submittedName>
</protein>
<gene>
    <name evidence="2" type="ORF">L249_8703</name>
</gene>
<dbReference type="STRING" id="1330021.A0A367L747"/>